<accession>A0ABS9E8C6</accession>
<gene>
    <name evidence="6" type="ORF">L1I42_08055</name>
</gene>
<dbReference type="InterPro" id="IPR012334">
    <property type="entry name" value="Pectin_lyas_fold"/>
</dbReference>
<keyword evidence="4" id="KW-0732">Signal</keyword>
<comment type="pathway">
    <text evidence="1">Protein modification; protein ubiquitination.</text>
</comment>
<feature type="domain" description="Carbohydrate-binding/sugar hydrolysis" evidence="5">
    <location>
        <begin position="40"/>
        <end position="188"/>
    </location>
</feature>
<dbReference type="Proteomes" id="UP001201217">
    <property type="component" value="Unassembled WGS sequence"/>
</dbReference>
<dbReference type="PANTHER" id="PTHR22990">
    <property type="entry name" value="F-BOX ONLY PROTEIN"/>
    <property type="match status" value="1"/>
</dbReference>
<dbReference type="SMART" id="SM00710">
    <property type="entry name" value="PbH1"/>
    <property type="match status" value="10"/>
</dbReference>
<protein>
    <submittedName>
        <fullName evidence="6">Nitrous oxide reductase family maturation protein NosD</fullName>
    </submittedName>
</protein>
<keyword evidence="7" id="KW-1185">Reference proteome</keyword>
<dbReference type="SUPFAM" id="SSF51126">
    <property type="entry name" value="Pectin lyase-like"/>
    <property type="match status" value="1"/>
</dbReference>
<dbReference type="InterPro" id="IPR006633">
    <property type="entry name" value="Carb-bd_sugar_hydrolysis-dom"/>
</dbReference>
<organism evidence="6 7">
    <name type="scientific">Maritalea mediterranea</name>
    <dbReference type="NCBI Taxonomy" id="2909667"/>
    <lineage>
        <taxon>Bacteria</taxon>
        <taxon>Pseudomonadati</taxon>
        <taxon>Pseudomonadota</taxon>
        <taxon>Alphaproteobacteria</taxon>
        <taxon>Hyphomicrobiales</taxon>
        <taxon>Devosiaceae</taxon>
        <taxon>Maritalea</taxon>
    </lineage>
</organism>
<dbReference type="InterPro" id="IPR011050">
    <property type="entry name" value="Pectin_lyase_fold/virulence"/>
</dbReference>
<dbReference type="InterPro" id="IPR007742">
    <property type="entry name" value="NosD_dom"/>
</dbReference>
<dbReference type="InterPro" id="IPR022441">
    <property type="entry name" value="Para_beta_helix_rpt-2"/>
</dbReference>
<sequence>MMLRLLLSVILLLNAATAMARDWQIAPDDGVALVTILQKAEAGDYIRLAPGTYKGPIEINTPLTLDGQGQAHIKGNGTGTVITINAEDALVRGLKVTGSGSEGEFKDAGIKLNKTAHRSRVEDNVVIGNLIGIDVHGARNALVRGNIIEGRQDHRMNDRGNGVYVWNATGSKVVENDIRYGRDGIFVNTSKKNEFIGNRMRDLRFAIHYMYANQSAVRGNISLGNHLGYAIMYSDNVEIEGNLSRGDRDHGIMLNYTNKSTIFGNRIEQGGEKCVFIYNAHKNEFHNNLFAQCQIGIHFTAGSEKNSFAGNAIVNNRTQVKYVGSKWVDWSEGDKGNYWSDHAAFDLDGDGIADAAYRPNDIMDHILWTQPAAKSLMGSPAVQLIRWSQSAFPALLPGGVVDRAPLMQPNLPTIPEWEER</sequence>
<dbReference type="Gene3D" id="2.160.20.10">
    <property type="entry name" value="Single-stranded right-handed beta-helix, Pectin lyase-like"/>
    <property type="match status" value="1"/>
</dbReference>
<evidence type="ECO:0000256" key="4">
    <source>
        <dbReference type="SAM" id="SignalP"/>
    </source>
</evidence>
<dbReference type="NCBIfam" id="TIGR04247">
    <property type="entry name" value="NosD_copper_fam"/>
    <property type="match status" value="1"/>
</dbReference>
<dbReference type="NCBIfam" id="TIGR03804">
    <property type="entry name" value="para_beta_helix"/>
    <property type="match status" value="1"/>
</dbReference>
<dbReference type="Pfam" id="PF05048">
    <property type="entry name" value="NosD"/>
    <property type="match status" value="1"/>
</dbReference>
<dbReference type="SMART" id="SM00722">
    <property type="entry name" value="CASH"/>
    <property type="match status" value="2"/>
</dbReference>
<dbReference type="RefSeq" id="WP_236113960.1">
    <property type="nucleotide sequence ID" value="NZ_JAKGTI010000001.1"/>
</dbReference>
<feature type="chain" id="PRO_5046740812" evidence="4">
    <location>
        <begin position="21"/>
        <end position="420"/>
    </location>
</feature>
<proteinExistence type="predicted"/>
<feature type="domain" description="Carbohydrate-binding/sugar hydrolysis" evidence="5">
    <location>
        <begin position="194"/>
        <end position="355"/>
    </location>
</feature>
<dbReference type="PANTHER" id="PTHR22990:SF15">
    <property type="entry name" value="F-BOX ONLY PROTEIN 10"/>
    <property type="match status" value="1"/>
</dbReference>
<dbReference type="EMBL" id="JAKGTI010000001">
    <property type="protein sequence ID" value="MCF4098439.1"/>
    <property type="molecule type" value="Genomic_DNA"/>
</dbReference>
<evidence type="ECO:0000313" key="6">
    <source>
        <dbReference type="EMBL" id="MCF4098439.1"/>
    </source>
</evidence>
<comment type="caution">
    <text evidence="6">The sequence shown here is derived from an EMBL/GenBank/DDBJ whole genome shotgun (WGS) entry which is preliminary data.</text>
</comment>
<name>A0ABS9E8C6_9HYPH</name>
<reference evidence="6 7" key="1">
    <citation type="submission" date="2022-01" db="EMBL/GenBank/DDBJ databases">
        <title>Maritalea mediterranea sp. nov., isolated from marine plastic residues from the Malva-rosa beach (Valencia, Spain).</title>
        <authorList>
            <person name="Vidal-Verdu A."/>
            <person name="Molina-Menor E."/>
            <person name="Pascual J."/>
            <person name="Pereto J."/>
            <person name="Porcar M."/>
        </authorList>
    </citation>
    <scope>NUCLEOTIDE SEQUENCE [LARGE SCALE GENOMIC DNA]</scope>
    <source>
        <strain evidence="6 7">P4.10X</strain>
    </source>
</reference>
<evidence type="ECO:0000256" key="1">
    <source>
        <dbReference type="ARBA" id="ARBA00004906"/>
    </source>
</evidence>
<feature type="signal peptide" evidence="4">
    <location>
        <begin position="1"/>
        <end position="20"/>
    </location>
</feature>
<evidence type="ECO:0000259" key="5">
    <source>
        <dbReference type="SMART" id="SM00722"/>
    </source>
</evidence>
<evidence type="ECO:0000256" key="2">
    <source>
        <dbReference type="ARBA" id="ARBA00022737"/>
    </source>
</evidence>
<dbReference type="InterPro" id="IPR051550">
    <property type="entry name" value="SCF-Subunits/Alg-Epimerases"/>
</dbReference>
<dbReference type="InterPro" id="IPR026464">
    <property type="entry name" value="NosD_copper_fam"/>
</dbReference>
<evidence type="ECO:0000256" key="3">
    <source>
        <dbReference type="ARBA" id="ARBA00022786"/>
    </source>
</evidence>
<dbReference type="InterPro" id="IPR006626">
    <property type="entry name" value="PbH1"/>
</dbReference>
<keyword evidence="3" id="KW-0833">Ubl conjugation pathway</keyword>
<keyword evidence="2" id="KW-0677">Repeat</keyword>
<evidence type="ECO:0000313" key="7">
    <source>
        <dbReference type="Proteomes" id="UP001201217"/>
    </source>
</evidence>